<proteinExistence type="predicted"/>
<feature type="signal peptide" evidence="1">
    <location>
        <begin position="1"/>
        <end position="24"/>
    </location>
</feature>
<dbReference type="AlphaFoldDB" id="E8X7T9"/>
<dbReference type="PaxDb" id="1198114-AciX9_4593"/>
<dbReference type="OrthoDB" id="120339at2"/>
<keyword evidence="1" id="KW-0732">Signal</keyword>
<name>E8X7T9_GRATM</name>
<geneLocation type="plasmid" evidence="2 3">
    <name>pACIX904</name>
</geneLocation>
<protein>
    <recommendedName>
        <fullName evidence="4">Outer membrane protein beta-barrel domain-containing protein</fullName>
    </recommendedName>
</protein>
<keyword evidence="2" id="KW-0614">Plasmid</keyword>
<dbReference type="InterPro" id="IPR011250">
    <property type="entry name" value="OMP/PagP_B-barrel"/>
</dbReference>
<sequence>MRTTLSVIMTTICGSAGLLPVAWAQAVPTASKTYQISAFGAGTGTYTGLAGGKNAGITAGVDLGIRSYFNLYPSIEIRGTYPFFKGNIGSVKNLLGGIQVAKHYGNLHPYLDIMIGRGEINYANGGYPNPEGTFQYLQSASTVISPGIGVDYTITRSFAVKADLQLQHYSTPVTTSGSFYAKPITIGVVYRLHFDRFGSR</sequence>
<dbReference type="Gene3D" id="2.40.160.20">
    <property type="match status" value="1"/>
</dbReference>
<dbReference type="KEGG" id="acm:AciX9_4593"/>
<gene>
    <name evidence="2" type="ordered locus">AciX9_4593</name>
</gene>
<dbReference type="eggNOG" id="ENOG5032KRB">
    <property type="taxonomic scope" value="Bacteria"/>
</dbReference>
<evidence type="ECO:0000256" key="1">
    <source>
        <dbReference type="SAM" id="SignalP"/>
    </source>
</evidence>
<feature type="chain" id="PRO_5003230867" description="Outer membrane protein beta-barrel domain-containing protein" evidence="1">
    <location>
        <begin position="25"/>
        <end position="200"/>
    </location>
</feature>
<dbReference type="HOGENOM" id="CLU_107177_0_0_0"/>
<dbReference type="EMBL" id="CP002484">
    <property type="protein sequence ID" value="ADW71523.1"/>
    <property type="molecule type" value="Genomic_DNA"/>
</dbReference>
<evidence type="ECO:0000313" key="3">
    <source>
        <dbReference type="Proteomes" id="UP000000343"/>
    </source>
</evidence>
<evidence type="ECO:0008006" key="4">
    <source>
        <dbReference type="Google" id="ProtNLM"/>
    </source>
</evidence>
<accession>E8X7T9</accession>
<keyword evidence="3" id="KW-1185">Reference proteome</keyword>
<dbReference type="SUPFAM" id="SSF56925">
    <property type="entry name" value="OMPA-like"/>
    <property type="match status" value="1"/>
</dbReference>
<organism evidence="3">
    <name type="scientific">Granulicella tundricola (strain ATCC BAA-1859 / DSM 23138 / MP5ACTX9)</name>
    <dbReference type="NCBI Taxonomy" id="1198114"/>
    <lineage>
        <taxon>Bacteria</taxon>
        <taxon>Pseudomonadati</taxon>
        <taxon>Acidobacteriota</taxon>
        <taxon>Terriglobia</taxon>
        <taxon>Terriglobales</taxon>
        <taxon>Acidobacteriaceae</taxon>
        <taxon>Granulicella</taxon>
    </lineage>
</organism>
<dbReference type="Proteomes" id="UP000000343">
    <property type="component" value="Plasmid pACIX904"/>
</dbReference>
<evidence type="ECO:0000313" key="2">
    <source>
        <dbReference type="EMBL" id="ADW71523.1"/>
    </source>
</evidence>
<reference evidence="3" key="1">
    <citation type="submission" date="2011-01" db="EMBL/GenBank/DDBJ databases">
        <title>Complete sequence of plasmid4 of Acidobacterium sp. MP5ACTX9.</title>
        <authorList>
            <consortium name="US DOE Joint Genome Institute"/>
            <person name="Lucas S."/>
            <person name="Copeland A."/>
            <person name="Lapidus A."/>
            <person name="Cheng J.-F."/>
            <person name="Goodwin L."/>
            <person name="Pitluck S."/>
            <person name="Teshima H."/>
            <person name="Detter J.C."/>
            <person name="Han C."/>
            <person name="Tapia R."/>
            <person name="Land M."/>
            <person name="Hauser L."/>
            <person name="Kyrpides N."/>
            <person name="Ivanova N."/>
            <person name="Ovchinnikova G."/>
            <person name="Pagani I."/>
            <person name="Rawat S.R."/>
            <person name="Mannisto M."/>
            <person name="Haggblom M.M."/>
            <person name="Woyke T."/>
        </authorList>
    </citation>
    <scope>NUCLEOTIDE SEQUENCE [LARGE SCALE GENOMIC DNA]</scope>
    <source>
        <strain evidence="3">MP5ACTX9</strain>
        <plasmid evidence="3">Plasmid pACIX904</plasmid>
    </source>
</reference>